<protein>
    <submittedName>
        <fullName evidence="3">Adenylate cyclase</fullName>
    </submittedName>
</protein>
<feature type="compositionally biased region" description="Acidic residues" evidence="1">
    <location>
        <begin position="323"/>
        <end position="346"/>
    </location>
</feature>
<feature type="compositionally biased region" description="Low complexity" evidence="1">
    <location>
        <begin position="1250"/>
        <end position="1267"/>
    </location>
</feature>
<feature type="compositionally biased region" description="Polar residues" evidence="1">
    <location>
        <begin position="253"/>
        <end position="267"/>
    </location>
</feature>
<feature type="region of interest" description="Disordered" evidence="1">
    <location>
        <begin position="248"/>
        <end position="351"/>
    </location>
</feature>
<feature type="compositionally biased region" description="Low complexity" evidence="1">
    <location>
        <begin position="277"/>
        <end position="286"/>
    </location>
</feature>
<feature type="region of interest" description="Disordered" evidence="1">
    <location>
        <begin position="891"/>
        <end position="920"/>
    </location>
</feature>
<dbReference type="InterPro" id="IPR001331">
    <property type="entry name" value="GDS_CDC24_CS"/>
</dbReference>
<evidence type="ECO:0000259" key="2">
    <source>
        <dbReference type="PROSITE" id="PS50010"/>
    </source>
</evidence>
<dbReference type="GO" id="GO:0005737">
    <property type="term" value="C:cytoplasm"/>
    <property type="evidence" value="ECO:0007669"/>
    <property type="project" value="TreeGrafter"/>
</dbReference>
<feature type="compositionally biased region" description="Low complexity" evidence="1">
    <location>
        <begin position="148"/>
        <end position="162"/>
    </location>
</feature>
<feature type="region of interest" description="Disordered" evidence="1">
    <location>
        <begin position="1250"/>
        <end position="1283"/>
    </location>
</feature>
<feature type="region of interest" description="Disordered" evidence="1">
    <location>
        <begin position="142"/>
        <end position="235"/>
    </location>
</feature>
<dbReference type="Gene3D" id="3.80.10.10">
    <property type="entry name" value="Ribonuclease Inhibitor"/>
    <property type="match status" value="1"/>
</dbReference>
<dbReference type="InterPro" id="IPR000219">
    <property type="entry name" value="DH_dom"/>
</dbReference>
<dbReference type="SUPFAM" id="SSF48065">
    <property type="entry name" value="DBL homology domain (DH-domain)"/>
    <property type="match status" value="1"/>
</dbReference>
<evidence type="ECO:0000256" key="1">
    <source>
        <dbReference type="SAM" id="MobiDB-lite"/>
    </source>
</evidence>
<dbReference type="PROSITE" id="PS50010">
    <property type="entry name" value="DH_2"/>
    <property type="match status" value="1"/>
</dbReference>
<feature type="region of interest" description="Disordered" evidence="1">
    <location>
        <begin position="851"/>
        <end position="874"/>
    </location>
</feature>
<accession>A0A5K1JXR2</accession>
<feature type="region of interest" description="Disordered" evidence="1">
    <location>
        <begin position="1"/>
        <end position="30"/>
    </location>
</feature>
<dbReference type="CDD" id="cd00160">
    <property type="entry name" value="RhoGEF"/>
    <property type="match status" value="1"/>
</dbReference>
<dbReference type="InterPro" id="IPR011993">
    <property type="entry name" value="PH-like_dom_sf"/>
</dbReference>
<dbReference type="SMART" id="SM00325">
    <property type="entry name" value="RhoGEF"/>
    <property type="match status" value="1"/>
</dbReference>
<dbReference type="InterPro" id="IPR035899">
    <property type="entry name" value="DBL_dom_sf"/>
</dbReference>
<dbReference type="Pfam" id="PF00621">
    <property type="entry name" value="RhoGEF"/>
    <property type="match status" value="1"/>
</dbReference>
<dbReference type="Gene3D" id="2.30.29.30">
    <property type="entry name" value="Pleckstrin-homology domain (PH domain)/Phosphotyrosine-binding domain (PTB)"/>
    <property type="match status" value="1"/>
</dbReference>
<feature type="compositionally biased region" description="Basic and acidic residues" evidence="1">
    <location>
        <begin position="646"/>
        <end position="663"/>
    </location>
</feature>
<dbReference type="InterPro" id="IPR032675">
    <property type="entry name" value="LRR_dom_sf"/>
</dbReference>
<dbReference type="Gene3D" id="1.20.900.10">
    <property type="entry name" value="Dbl homology (DH) domain"/>
    <property type="match status" value="1"/>
</dbReference>
<feature type="compositionally biased region" description="Polar residues" evidence="1">
    <location>
        <begin position="636"/>
        <end position="645"/>
    </location>
</feature>
<dbReference type="GO" id="GO:0035556">
    <property type="term" value="P:intracellular signal transduction"/>
    <property type="evidence" value="ECO:0007669"/>
    <property type="project" value="InterPro"/>
</dbReference>
<feature type="region of interest" description="Disordered" evidence="1">
    <location>
        <begin position="532"/>
        <end position="688"/>
    </location>
</feature>
<feature type="compositionally biased region" description="Basic and acidic residues" evidence="1">
    <location>
        <begin position="1084"/>
        <end position="1094"/>
    </location>
</feature>
<feature type="compositionally biased region" description="Low complexity" evidence="1">
    <location>
        <begin position="183"/>
        <end position="212"/>
    </location>
</feature>
<feature type="compositionally biased region" description="Low complexity" evidence="1">
    <location>
        <begin position="542"/>
        <end position="554"/>
    </location>
</feature>
<feature type="compositionally biased region" description="Low complexity" evidence="1">
    <location>
        <begin position="1032"/>
        <end position="1051"/>
    </location>
</feature>
<feature type="region of interest" description="Disordered" evidence="1">
    <location>
        <begin position="57"/>
        <end position="125"/>
    </location>
</feature>
<feature type="compositionally biased region" description="Polar residues" evidence="1">
    <location>
        <begin position="896"/>
        <end position="914"/>
    </location>
</feature>
<evidence type="ECO:0000313" key="3">
    <source>
        <dbReference type="EMBL" id="VWO96680.1"/>
    </source>
</evidence>
<dbReference type="PROSITE" id="PS00741">
    <property type="entry name" value="DH_1"/>
    <property type="match status" value="1"/>
</dbReference>
<dbReference type="EMBL" id="LR725833">
    <property type="protein sequence ID" value="VWO96680.1"/>
    <property type="molecule type" value="Genomic_DNA"/>
</dbReference>
<organism evidence="3">
    <name type="scientific">Ganoderma boninense</name>
    <dbReference type="NCBI Taxonomy" id="34458"/>
    <lineage>
        <taxon>Eukaryota</taxon>
        <taxon>Fungi</taxon>
        <taxon>Dikarya</taxon>
        <taxon>Basidiomycota</taxon>
        <taxon>Agaricomycotina</taxon>
        <taxon>Agaricomycetes</taxon>
        <taxon>Polyporales</taxon>
        <taxon>Polyporaceae</taxon>
        <taxon>Ganoderma</taxon>
    </lineage>
</organism>
<feature type="compositionally biased region" description="Basic and acidic residues" evidence="1">
    <location>
        <begin position="1"/>
        <end position="10"/>
    </location>
</feature>
<name>A0A5K1JXR2_9APHY</name>
<feature type="compositionally biased region" description="Polar residues" evidence="1">
    <location>
        <begin position="605"/>
        <end position="615"/>
    </location>
</feature>
<feature type="region of interest" description="Disordered" evidence="1">
    <location>
        <begin position="724"/>
        <end position="839"/>
    </location>
</feature>
<sequence length="1528" mass="165898">MPGTRIENERYSTFTTRGRLSEPDDGDVDSPVLGMWADVEERRARGRKADLEYYHFSALSPPSPFTPGKTAMLARPRAPTPSKLVTQDDWNSDNDPQSPGPVSPSSAYVVAGSPPSMLTPPPVFNSQSLSALGYTAYNITNDEEGTLSDSGYSQSSSQRSTSVAALPDPSHFPEPKPPRRQPRLQPVNSTLTLSSGDSSSTSTRSSAYTGSAKSGDYGHVHVALGDDESGKGVGVGITTDDVVQLLSKEAGAPQTTAGRTPVDQTRWSDFYRDGIRSRSSSLANSSKPESMHEKVIPPPLRSSPSFDLAWQQPDERDEAGLGSDEDTDEDPSFDDDEDEEDDDAADEPTSAVVMAEEGRGVIVRGDDIPIVRLHVSPGTTHLLIGSSPTPNSVPTFLASALPQICSSLLALDISVNFLSALPPSLSHCVNLEELNVASNPLRALPMFLSMLINLRVLIVDSTGISTLPANLASLDKLHTLSIRRNKMHSLPSWLCVLPELETLLVDGNPFQGPWKALMEPLLSRGPLSPTYPPSTPMFPLPSASIRSTMTSTSMETEDTPESVHATDHHAREEEDVTVTSPRAPSLARSITAPPPQSSPQLSSPGLTRTRTTPNRTYFDKNRTSSAGPKSMFSEAGPSSGTSKGTPDSERELRKMKSAGELRRGYGGSVRAPSASASSSPQRPALTEYVTSASSSNLLNMSTFPADSQAGVPRRFASLGVASGALSPTASSRLRRTVDSSIWDSPTEEETGAEPVPPLPTPNQLVFPRDSPVPMDQALPPRPRSSDKDKSSRWGFLKKMSMGKIRPESPNPSRISINGGSHARHPFPAQHPQARQLPSIPAIDVRISTTGTILRQDQKDQLETPPSLSRKASADLLKISPLDQLKKTSNEAAKLAPTSTSPNSLLVPSPTSSSRASKRRSFLPIDMSPIPIPSASQFCPDVTVTDGSEELGEDHVLPSPVQVESLDEIQRREEEHAREARIRALRSVKAYLRDMHDLNQSLTQTMSMYGGPSPEIPQTRSRRPTMVDGGPGRMPSDMSMSSMSSGSPSSRPESVNLRSTEGRSHGSAAQTNSVATTDSGGSGAGDERKYKDDKAKRARVIREIVEWVFLFYAAAGYAHRSIRRTERTYVKGLQELVDIYIKPASATVNVLSGVGQSKDTVVPTQERKIVFGGLEALFYFHRESFLPALERAASALLDMQGEVDGQKSLDVARDVANTFVSHAAFMKMYSTYINNFDNSVQRIKMWISDRPTTPSPSSALSPSPSTSLGLAMTPSSGTLGDSGREAAVHIPSSQRKRIKAYLKRCRMNPRHSQLNLEGYLLLPVQRIPRYKLLLEELVRSSPPVYEFMEDPIDRALTEISSLATNMNEGKREAESRRRLVQWQARIRGKFPSPLVQPHRRLIMDGPLQLTRVVRKATVGFEVIDAQGDSASVEVECLSPELTPRSLVGILCNDLLVLCRDPSEGQDPTSSVDLWAVLRMQTLPQPASIVHGNTLRLVDNKAILYFDAPSTSDALTWFRAINVHIPASKA</sequence>
<dbReference type="PANTHER" id="PTHR12673:SF270">
    <property type="entry name" value="FYVE-TYPE DOMAIN-CONTAINING PROTEIN"/>
    <property type="match status" value="1"/>
</dbReference>
<reference evidence="3" key="1">
    <citation type="submission" date="2019-10" db="EMBL/GenBank/DDBJ databases">
        <authorList>
            <person name="Nor Muhammad N."/>
        </authorList>
    </citation>
    <scope>NUCLEOTIDE SEQUENCE</scope>
</reference>
<dbReference type="SUPFAM" id="SSF52058">
    <property type="entry name" value="L domain-like"/>
    <property type="match status" value="1"/>
</dbReference>
<feature type="compositionally biased region" description="Polar residues" evidence="1">
    <location>
        <begin position="83"/>
        <end position="97"/>
    </location>
</feature>
<dbReference type="GO" id="GO:0005085">
    <property type="term" value="F:guanyl-nucleotide exchange factor activity"/>
    <property type="evidence" value="ECO:0007669"/>
    <property type="project" value="InterPro"/>
</dbReference>
<proteinExistence type="predicted"/>
<gene>
    <name evidence="3" type="primary">Q9C443</name>
</gene>
<feature type="compositionally biased region" description="Polar residues" evidence="1">
    <location>
        <begin position="1066"/>
        <end position="1078"/>
    </location>
</feature>
<feature type="region of interest" description="Disordered" evidence="1">
    <location>
        <begin position="1003"/>
        <end position="1094"/>
    </location>
</feature>
<dbReference type="PANTHER" id="PTHR12673">
    <property type="entry name" value="FACIOGENITAL DYSPLASIA PROTEIN"/>
    <property type="match status" value="1"/>
</dbReference>
<feature type="compositionally biased region" description="Low complexity" evidence="1">
    <location>
        <begin position="671"/>
        <end position="680"/>
    </location>
</feature>
<dbReference type="InterPro" id="IPR051092">
    <property type="entry name" value="FYVE_RhoGEF_PH"/>
</dbReference>
<dbReference type="SUPFAM" id="SSF50729">
    <property type="entry name" value="PH domain-like"/>
    <property type="match status" value="1"/>
</dbReference>
<feature type="domain" description="DH" evidence="2">
    <location>
        <begin position="1119"/>
        <end position="1368"/>
    </location>
</feature>